<feature type="signal peptide" evidence="1">
    <location>
        <begin position="1"/>
        <end position="16"/>
    </location>
</feature>
<evidence type="ECO:0000313" key="3">
    <source>
        <dbReference type="Proteomes" id="UP000476411"/>
    </source>
</evidence>
<organism evidence="2 3">
    <name type="scientific">Chitinophaga agri</name>
    <dbReference type="NCBI Taxonomy" id="2703787"/>
    <lineage>
        <taxon>Bacteria</taxon>
        <taxon>Pseudomonadati</taxon>
        <taxon>Bacteroidota</taxon>
        <taxon>Chitinophagia</taxon>
        <taxon>Chitinophagales</taxon>
        <taxon>Chitinophagaceae</taxon>
        <taxon>Chitinophaga</taxon>
    </lineage>
</organism>
<accession>A0A6B9ZL73</accession>
<dbReference type="RefSeq" id="WP_162334193.1">
    <property type="nucleotide sequence ID" value="NZ_CP048113.1"/>
</dbReference>
<sequence length="434" mass="47837">MLKRLLLICFSLSVLAACQKSDEDVFSAPPDTRLNDTLKKYGDILATAPYGWKGLVYPSGLEHGVFSFYFEFNDSNRVKMYADFDSASAITVAESSYRLKALQQPCLLFDTYSYLHVLSDPDASVNGGVYGEGLYSDFEFAIEGMRGDTILLKGRYHESKAVLIKATAEEQAAYKGEKSNRLIDKIGTYLTYFKRLTLNGKSYDVAFDEASRTTTISWVDESGANQTVTTGYYYTPNGVAFAPAVNVNGETIASLDNLTWSATSTTLSFTANGNTGTIKETAKPLVIDKDAAKAWWNEKQQTGSYWITVEGFHVDGKDDAYGIQQLPNYSFTIYNPQFELSDGSQYELLGIITNSGNGAELSYGPAFTTPPTFRTDGRIVFSYVGVLGELPEGETAVSNTTTKMSETQGFYLVKTSSGYDMVNAKDGKSWISWF</sequence>
<feature type="chain" id="PRO_5025617784" evidence="1">
    <location>
        <begin position="17"/>
        <end position="434"/>
    </location>
</feature>
<keyword evidence="3" id="KW-1185">Reference proteome</keyword>
<dbReference type="Proteomes" id="UP000476411">
    <property type="component" value="Chromosome"/>
</dbReference>
<name>A0A6B9ZL73_9BACT</name>
<dbReference type="PROSITE" id="PS51257">
    <property type="entry name" value="PROKAR_LIPOPROTEIN"/>
    <property type="match status" value="1"/>
</dbReference>
<dbReference type="AlphaFoldDB" id="A0A6B9ZL73"/>
<protein>
    <submittedName>
        <fullName evidence="2">DUF4302 domain-containing protein</fullName>
    </submittedName>
</protein>
<dbReference type="KEGG" id="chih:GWR21_24140"/>
<gene>
    <name evidence="2" type="ORF">GWR21_24140</name>
</gene>
<dbReference type="InterPro" id="IPR025396">
    <property type="entry name" value="DUF4302"/>
</dbReference>
<dbReference type="Pfam" id="PF14135">
    <property type="entry name" value="DUF4302"/>
    <property type="match status" value="1"/>
</dbReference>
<evidence type="ECO:0000313" key="2">
    <source>
        <dbReference type="EMBL" id="QHS62559.1"/>
    </source>
</evidence>
<proteinExistence type="predicted"/>
<dbReference type="EMBL" id="CP048113">
    <property type="protein sequence ID" value="QHS62559.1"/>
    <property type="molecule type" value="Genomic_DNA"/>
</dbReference>
<evidence type="ECO:0000256" key="1">
    <source>
        <dbReference type="SAM" id="SignalP"/>
    </source>
</evidence>
<reference evidence="2 3" key="1">
    <citation type="submission" date="2020-01" db="EMBL/GenBank/DDBJ databases">
        <title>Complete genome sequence of Chitinophaga sp. H33E-04 isolated from quinoa roots.</title>
        <authorList>
            <person name="Weon H.-Y."/>
            <person name="Lee S.A."/>
        </authorList>
    </citation>
    <scope>NUCLEOTIDE SEQUENCE [LARGE SCALE GENOMIC DNA]</scope>
    <source>
        <strain evidence="2 3">H33E-04</strain>
    </source>
</reference>
<keyword evidence="1" id="KW-0732">Signal</keyword>